<dbReference type="EMBL" id="QXFM01000144">
    <property type="protein sequence ID" value="RIV80138.1"/>
    <property type="molecule type" value="Genomic_DNA"/>
</dbReference>
<evidence type="ECO:0000256" key="1">
    <source>
        <dbReference type="ARBA" id="ARBA00004571"/>
    </source>
</evidence>
<dbReference type="PROSITE" id="PS52016">
    <property type="entry name" value="TONB_DEPENDENT_REC_3"/>
    <property type="match status" value="1"/>
</dbReference>
<keyword evidence="10 12" id="KW-0472">Membrane</keyword>
<evidence type="ECO:0000256" key="5">
    <source>
        <dbReference type="ARBA" id="ARBA00022692"/>
    </source>
</evidence>
<keyword evidence="7" id="KW-0408">Iron</keyword>
<evidence type="ECO:0000256" key="6">
    <source>
        <dbReference type="ARBA" id="ARBA00022729"/>
    </source>
</evidence>
<comment type="similarity">
    <text evidence="12">Belongs to the TonB-dependent receptor family.</text>
</comment>
<dbReference type="Gene3D" id="2.40.170.20">
    <property type="entry name" value="TonB-dependent receptor, beta-barrel domain"/>
    <property type="match status" value="1"/>
</dbReference>
<comment type="caution">
    <text evidence="16">The sequence shown here is derived from an EMBL/GenBank/DDBJ whole genome shotgun (WGS) entry which is preliminary data.</text>
</comment>
<organism evidence="16 17">
    <name type="scientific">Aurantiacibacter xanthus</name>
    <dbReference type="NCBI Taxonomy" id="1784712"/>
    <lineage>
        <taxon>Bacteria</taxon>
        <taxon>Pseudomonadati</taxon>
        <taxon>Pseudomonadota</taxon>
        <taxon>Alphaproteobacteria</taxon>
        <taxon>Sphingomonadales</taxon>
        <taxon>Erythrobacteraceae</taxon>
        <taxon>Aurantiacibacter</taxon>
    </lineage>
</organism>
<feature type="signal peptide" evidence="14">
    <location>
        <begin position="1"/>
        <end position="24"/>
    </location>
</feature>
<evidence type="ECO:0000313" key="16">
    <source>
        <dbReference type="EMBL" id="RIV80138.1"/>
    </source>
</evidence>
<dbReference type="GO" id="GO:0006826">
    <property type="term" value="P:iron ion transport"/>
    <property type="evidence" value="ECO:0007669"/>
    <property type="project" value="UniProtKB-KW"/>
</dbReference>
<keyword evidence="2 12" id="KW-0813">Transport</keyword>
<feature type="chain" id="PRO_5017209815" evidence="14">
    <location>
        <begin position="25"/>
        <end position="759"/>
    </location>
</feature>
<proteinExistence type="inferred from homology"/>
<comment type="subcellular location">
    <subcellularLocation>
        <location evidence="1 12">Cell outer membrane</location>
        <topology evidence="1 12">Multi-pass membrane protein</topology>
    </subcellularLocation>
</comment>
<evidence type="ECO:0000256" key="4">
    <source>
        <dbReference type="ARBA" id="ARBA00022496"/>
    </source>
</evidence>
<evidence type="ECO:0000256" key="8">
    <source>
        <dbReference type="ARBA" id="ARBA00023065"/>
    </source>
</evidence>
<name>A0A3A1NYC6_9SPHN</name>
<keyword evidence="11 12" id="KW-0998">Cell outer membrane</keyword>
<feature type="short sequence motif" description="TonB C-terminal box" evidence="13">
    <location>
        <begin position="742"/>
        <end position="759"/>
    </location>
</feature>
<dbReference type="SUPFAM" id="SSF56935">
    <property type="entry name" value="Porins"/>
    <property type="match status" value="1"/>
</dbReference>
<evidence type="ECO:0000256" key="14">
    <source>
        <dbReference type="SAM" id="SignalP"/>
    </source>
</evidence>
<dbReference type="InterPro" id="IPR012910">
    <property type="entry name" value="Plug_dom"/>
</dbReference>
<evidence type="ECO:0000256" key="11">
    <source>
        <dbReference type="ARBA" id="ARBA00023237"/>
    </source>
</evidence>
<dbReference type="InterPro" id="IPR039426">
    <property type="entry name" value="TonB-dep_rcpt-like"/>
</dbReference>
<protein>
    <submittedName>
        <fullName evidence="16">TonB-dependent receptor</fullName>
    </submittedName>
</protein>
<dbReference type="PROSITE" id="PS01156">
    <property type="entry name" value="TONB_DEPENDENT_REC_2"/>
    <property type="match status" value="1"/>
</dbReference>
<keyword evidence="3 12" id="KW-1134">Transmembrane beta strand</keyword>
<keyword evidence="5 12" id="KW-0812">Transmembrane</keyword>
<evidence type="ECO:0000256" key="9">
    <source>
        <dbReference type="ARBA" id="ARBA00023077"/>
    </source>
</evidence>
<dbReference type="InterPro" id="IPR036942">
    <property type="entry name" value="Beta-barrel_TonB_sf"/>
</dbReference>
<evidence type="ECO:0000256" key="7">
    <source>
        <dbReference type="ARBA" id="ARBA00023004"/>
    </source>
</evidence>
<evidence type="ECO:0000256" key="3">
    <source>
        <dbReference type="ARBA" id="ARBA00022452"/>
    </source>
</evidence>
<dbReference type="AlphaFoldDB" id="A0A3A1NYC6"/>
<dbReference type="GO" id="GO:0009279">
    <property type="term" value="C:cell outer membrane"/>
    <property type="evidence" value="ECO:0007669"/>
    <property type="project" value="UniProtKB-SubCell"/>
</dbReference>
<evidence type="ECO:0000256" key="10">
    <source>
        <dbReference type="ARBA" id="ARBA00023136"/>
    </source>
</evidence>
<reference evidence="16 17" key="1">
    <citation type="submission" date="2018-08" db="EMBL/GenBank/DDBJ databases">
        <title>Erythrobacter zhengii sp.nov., a bacterium isolated from deep-sea sediment.</title>
        <authorList>
            <person name="Fang C."/>
            <person name="Wu Y.-H."/>
            <person name="Sun C."/>
            <person name="Wang H."/>
            <person name="Cheng H."/>
            <person name="Meng F.-X."/>
            <person name="Wang C.-S."/>
            <person name="Xu X.-W."/>
        </authorList>
    </citation>
    <scope>NUCLEOTIDE SEQUENCE [LARGE SCALE GENOMIC DNA]</scope>
    <source>
        <strain evidence="16 17">CCTCC AB 2015396</strain>
    </source>
</reference>
<keyword evidence="4" id="KW-0410">Iron transport</keyword>
<evidence type="ECO:0000256" key="2">
    <source>
        <dbReference type="ARBA" id="ARBA00022448"/>
    </source>
</evidence>
<dbReference type="InterPro" id="IPR010917">
    <property type="entry name" value="TonB_rcpt_CS"/>
</dbReference>
<gene>
    <name evidence="16" type="ORF">D2V17_20000</name>
</gene>
<sequence>MKVTHRLLLSSCVAALGIAAPAAAQSTDAAAEDRSASSNAIVVTATRREQTLQEVPVAVSVVSGELLDNSGVSGVDQISQAVPSVTFTQGNNENNSSLNIRGIGTNVFSSGVEPSVSIVFDDVVMARAGQGFQDFIDVQRIEVLRGPQSTLFGKNASAGVVSVTTKDATDYLSGEFDAMYAEGNEYQVRGSVSGPITEGVAARVSGFYKQFDGMSDNLFNGDTYNGYEAWGVRGKVQIEATDNFSLEFIGDYRNSVSTPTFVLAKVLNPTVAEVNKPLEIDLTNTDVNVNTPPRSDSEQWGAQMNAEYLFGNDFVLNSTTAVRSYDFQNNIDVDATPALAPPADRSYFLWDLNKGTNNLTQYSQELRLESPDLGGFDFLIGAFAYHVDLDSTFQRRWVQRNAAGNVVPRSGQFSSNNKTTNLAAFVSGNVYLGDLNLFGGLRVLHEKLEWSVLRDPADVVVTGDIALPGAAGQAADFSGSASDTAVTGNIGARYDFGAGNVYASYARGYKGAGVNTAFASLEGTEPVEPETVDAFEVGAKVSTWDDVFSVNLALFYTQYQNYQAQAQRPNDITFELANAGEISTKGVEIETVFQPSKLTTFRLGATYMDAKIDEFPGGPCYSGQTEAQGCVNDAQDLSGADLPNAPEFRLTGFARQTVPFGDSSPVDGFVQGNFSYQSSVQFALDQNPLARLDDYWLVNASIGIESKDDNYSISLFVRNLFDQNLPQALSYSTAGGGRLTAQTWRNQERYFGLQGRFSF</sequence>
<evidence type="ECO:0000256" key="13">
    <source>
        <dbReference type="PROSITE-ProRule" id="PRU10144"/>
    </source>
</evidence>
<dbReference type="Pfam" id="PF07715">
    <property type="entry name" value="Plug"/>
    <property type="match status" value="1"/>
</dbReference>
<keyword evidence="6 14" id="KW-0732">Signal</keyword>
<feature type="domain" description="TonB-dependent receptor plug" evidence="15">
    <location>
        <begin position="52"/>
        <end position="160"/>
    </location>
</feature>
<keyword evidence="17" id="KW-1185">Reference proteome</keyword>
<keyword evidence="9" id="KW-0798">TonB box</keyword>
<dbReference type="PANTHER" id="PTHR32552:SF81">
    <property type="entry name" value="TONB-DEPENDENT OUTER MEMBRANE RECEPTOR"/>
    <property type="match status" value="1"/>
</dbReference>
<dbReference type="OrthoDB" id="9760333at2"/>
<dbReference type="PANTHER" id="PTHR32552">
    <property type="entry name" value="FERRICHROME IRON RECEPTOR-RELATED"/>
    <property type="match status" value="1"/>
</dbReference>
<accession>A0A3A1NYC6</accession>
<evidence type="ECO:0000313" key="17">
    <source>
        <dbReference type="Proteomes" id="UP000265366"/>
    </source>
</evidence>
<evidence type="ECO:0000256" key="12">
    <source>
        <dbReference type="PROSITE-ProRule" id="PRU01360"/>
    </source>
</evidence>
<dbReference type="Proteomes" id="UP000265366">
    <property type="component" value="Unassembled WGS sequence"/>
</dbReference>
<evidence type="ECO:0000259" key="15">
    <source>
        <dbReference type="Pfam" id="PF07715"/>
    </source>
</evidence>
<keyword evidence="8" id="KW-0406">Ion transport</keyword>
<keyword evidence="16" id="KW-0675">Receptor</keyword>